<keyword evidence="4 10" id="KW-0732">Signal</keyword>
<evidence type="ECO:0000313" key="13">
    <source>
        <dbReference type="EMBL" id="KAH3659647.1"/>
    </source>
</evidence>
<sequence>MLFNKATLLTVFSAIWATAHAGCSYEDGNYYCSQTNAIVYEGIGYSGSYSDVTNIDESSCQCSSETKSFSGTMSPLDEELSVHFRGPLKLLQFGVYYPSSSSSKVKRDEEEEECQTTVHAHHHHRRAVDYVSVTATVYVDQNGNTISGTTSASTAEMKVITSESAASSTAEAAPTSYGNDESSSKSTSESSSSSSSSSSSATSTSTSSSSSSGSGWSRSSYFTPGSKDNVTFLNHLGGSGSGTFSYCFGNSISYCGSDGKSASSSSVALDEVTVDSNVEFLIMSGVDCDDSSAGDCGYYRSGIPAYHGFAGATKMFVFEFQMPTATDSATTNYDMPAIWLLNAKIPRTLQYGSADCSCWSTGCGELDLFEILSSGSDKLISHLHDGQGDNGSSSGGGGSQDYFQRPTDSSMKAAAIFNDGEVHIVVLDDDVDFSDSLDTDTVSGWLNKSGSTASYLLLAMASFLQDSSLFRSKLATFKLDKSEKEVGDVSETTLCNDSGIVEEGEKNVFVDHAPQKTRFAPEMPPKPHKRRKHGETQASIDYLLSTISHLNTTTEKNDSELRQTEAKLAEANGRLAVYKRLATSFKERLKLLESDLSVSRRELLQGKKKCTDLSRTTFEVLKESRELKRTAQDTKEQLQLHMKRFEWLKARHIDTHGMATKQEIEMTSLRMRLDDALSRLEEERVRNAELTKMIGNKETTVASTDKLVEDVHQIYTIGARFEQGLVAVSRKMSEQMRRLAEKSEKIPGKLEDIEKTLNSVHEAQQLSGDQALLDFKQAKREVEYQSLMEEYNRLNAEHADFEKRHNDKLQEIETLKQTVASQAEKLVSLGLESTNLDAREEFEKPKAPRKRKRGRPKTSHLLN</sequence>
<feature type="compositionally biased region" description="Low complexity" evidence="9">
    <location>
        <begin position="164"/>
        <end position="176"/>
    </location>
</feature>
<feature type="coiled-coil region" evidence="8">
    <location>
        <begin position="777"/>
        <end position="818"/>
    </location>
</feature>
<reference evidence="13" key="1">
    <citation type="journal article" date="2021" name="Open Biol.">
        <title>Shared evolutionary footprints suggest mitochondrial oxidative damage underlies multiple complex I losses in fungi.</title>
        <authorList>
            <person name="Schikora-Tamarit M.A."/>
            <person name="Marcet-Houben M."/>
            <person name="Nosek J."/>
            <person name="Gabaldon T."/>
        </authorList>
    </citation>
    <scope>NUCLEOTIDE SEQUENCE</scope>
    <source>
        <strain evidence="13">NCAIM Y.01608</strain>
    </source>
</reference>
<evidence type="ECO:0000256" key="9">
    <source>
        <dbReference type="SAM" id="MobiDB-lite"/>
    </source>
</evidence>
<dbReference type="Pfam" id="PF10287">
    <property type="entry name" value="YJL171C_Tos1_C"/>
    <property type="match status" value="1"/>
</dbReference>
<dbReference type="PANTHER" id="PTHR31737:SF2">
    <property type="entry name" value="PROTEIN TOS1"/>
    <property type="match status" value="1"/>
</dbReference>
<dbReference type="PANTHER" id="PTHR31737">
    <property type="entry name" value="PROTEIN TOS1"/>
    <property type="match status" value="1"/>
</dbReference>
<evidence type="ECO:0000313" key="14">
    <source>
        <dbReference type="Proteomes" id="UP000788993"/>
    </source>
</evidence>
<dbReference type="AlphaFoldDB" id="A0A9P8NUK5"/>
<dbReference type="InterPro" id="IPR018805">
    <property type="entry name" value="YJL171C/Tos1_C"/>
</dbReference>
<feature type="chain" id="PRO_5040186970" description="glucan endo-1,3-beta-D-glucosidase" evidence="10">
    <location>
        <begin position="22"/>
        <end position="863"/>
    </location>
</feature>
<name>A0A9P8NUK5_9ASCO</name>
<accession>A0A9P8NUK5</accession>
<keyword evidence="5" id="KW-0378">Hydrolase</keyword>
<evidence type="ECO:0000256" key="7">
    <source>
        <dbReference type="ARBA" id="ARBA00023316"/>
    </source>
</evidence>
<evidence type="ECO:0000256" key="4">
    <source>
        <dbReference type="ARBA" id="ARBA00022729"/>
    </source>
</evidence>
<gene>
    <name evidence="13" type="ORF">OGATHE_005692</name>
</gene>
<keyword evidence="14" id="KW-1185">Reference proteome</keyword>
<feature type="domain" description="Cell wall protein YJL171C/Tos1 C-terminal" evidence="11">
    <location>
        <begin position="215"/>
        <end position="445"/>
    </location>
</feature>
<dbReference type="EC" id="3.2.1.39" evidence="3"/>
<evidence type="ECO:0000256" key="2">
    <source>
        <dbReference type="ARBA" id="ARBA00006055"/>
    </source>
</evidence>
<comment type="caution">
    <text evidence="13">The sequence shown here is derived from an EMBL/GenBank/DDBJ whole genome shotgun (WGS) entry which is preliminary data.</text>
</comment>
<proteinExistence type="inferred from homology"/>
<evidence type="ECO:0000259" key="12">
    <source>
        <dbReference type="Pfam" id="PF10290"/>
    </source>
</evidence>
<protein>
    <recommendedName>
        <fullName evidence="3">glucan endo-1,3-beta-D-glucosidase</fullName>
        <ecNumber evidence="3">3.2.1.39</ecNumber>
    </recommendedName>
</protein>
<dbReference type="InterPro" id="IPR018807">
    <property type="entry name" value="YJL171C/Tos1_N"/>
</dbReference>
<dbReference type="Pfam" id="PF10290">
    <property type="entry name" value="YJL171C_Tos1_N"/>
    <property type="match status" value="1"/>
</dbReference>
<reference evidence="13" key="2">
    <citation type="submission" date="2021-01" db="EMBL/GenBank/DDBJ databases">
        <authorList>
            <person name="Schikora-Tamarit M.A."/>
        </authorList>
    </citation>
    <scope>NUCLEOTIDE SEQUENCE</scope>
    <source>
        <strain evidence="13">NCAIM Y.01608</strain>
    </source>
</reference>
<comment type="similarity">
    <text evidence="2">Belongs to the PGA52 family.</text>
</comment>
<evidence type="ECO:0000256" key="6">
    <source>
        <dbReference type="ARBA" id="ARBA00023295"/>
    </source>
</evidence>
<keyword evidence="7" id="KW-0961">Cell wall biogenesis/degradation</keyword>
<feature type="domain" description="Cell wall protein YJL171C/Tos1 N-terminal" evidence="12">
    <location>
        <begin position="36"/>
        <end position="98"/>
    </location>
</feature>
<evidence type="ECO:0000256" key="5">
    <source>
        <dbReference type="ARBA" id="ARBA00022801"/>
    </source>
</evidence>
<dbReference type="GO" id="GO:0042973">
    <property type="term" value="F:glucan endo-1,3-beta-D-glucosidase activity"/>
    <property type="evidence" value="ECO:0007669"/>
    <property type="project" value="UniProtKB-EC"/>
</dbReference>
<feature type="compositionally biased region" description="Low complexity" evidence="9">
    <location>
        <begin position="184"/>
        <end position="216"/>
    </location>
</feature>
<evidence type="ECO:0000256" key="10">
    <source>
        <dbReference type="SAM" id="SignalP"/>
    </source>
</evidence>
<evidence type="ECO:0000259" key="11">
    <source>
        <dbReference type="Pfam" id="PF10287"/>
    </source>
</evidence>
<feature type="region of interest" description="Disordered" evidence="9">
    <location>
        <begin position="834"/>
        <end position="863"/>
    </location>
</feature>
<feature type="signal peptide" evidence="10">
    <location>
        <begin position="1"/>
        <end position="21"/>
    </location>
</feature>
<feature type="compositionally biased region" description="Basic residues" evidence="9">
    <location>
        <begin position="847"/>
        <end position="863"/>
    </location>
</feature>
<dbReference type="GO" id="GO:0009277">
    <property type="term" value="C:fungal-type cell wall"/>
    <property type="evidence" value="ECO:0007669"/>
    <property type="project" value="TreeGrafter"/>
</dbReference>
<feature type="region of interest" description="Disordered" evidence="9">
    <location>
        <begin position="383"/>
        <end position="404"/>
    </location>
</feature>
<keyword evidence="8" id="KW-0175">Coiled coil</keyword>
<organism evidence="13 14">
    <name type="scientific">Ogataea polymorpha</name>
    <dbReference type="NCBI Taxonomy" id="460523"/>
    <lineage>
        <taxon>Eukaryota</taxon>
        <taxon>Fungi</taxon>
        <taxon>Dikarya</taxon>
        <taxon>Ascomycota</taxon>
        <taxon>Saccharomycotina</taxon>
        <taxon>Pichiomycetes</taxon>
        <taxon>Pichiales</taxon>
        <taxon>Pichiaceae</taxon>
        <taxon>Ogataea</taxon>
    </lineage>
</organism>
<evidence type="ECO:0000256" key="8">
    <source>
        <dbReference type="SAM" id="Coils"/>
    </source>
</evidence>
<dbReference type="EMBL" id="JAEUBD010001504">
    <property type="protein sequence ID" value="KAH3659647.1"/>
    <property type="molecule type" value="Genomic_DNA"/>
</dbReference>
<comment type="catalytic activity">
    <reaction evidence="1">
        <text>Hydrolysis of (1-&gt;3)-beta-D-glucosidic linkages in (1-&gt;3)-beta-D-glucans.</text>
        <dbReference type="EC" id="3.2.1.39"/>
    </reaction>
</comment>
<dbReference type="GO" id="GO:0071555">
    <property type="term" value="P:cell wall organization"/>
    <property type="evidence" value="ECO:0007669"/>
    <property type="project" value="UniProtKB-KW"/>
</dbReference>
<evidence type="ECO:0000256" key="1">
    <source>
        <dbReference type="ARBA" id="ARBA00000382"/>
    </source>
</evidence>
<dbReference type="Proteomes" id="UP000788993">
    <property type="component" value="Unassembled WGS sequence"/>
</dbReference>
<feature type="compositionally biased region" description="Basic and acidic residues" evidence="9">
    <location>
        <begin position="837"/>
        <end position="846"/>
    </location>
</feature>
<evidence type="ECO:0000256" key="3">
    <source>
        <dbReference type="ARBA" id="ARBA00012780"/>
    </source>
</evidence>
<feature type="region of interest" description="Disordered" evidence="9">
    <location>
        <begin position="100"/>
        <end position="121"/>
    </location>
</feature>
<feature type="region of interest" description="Disordered" evidence="9">
    <location>
        <begin position="164"/>
        <end position="216"/>
    </location>
</feature>
<keyword evidence="6" id="KW-0326">Glycosidase</keyword>